<sequence length="129" mass="14332">MDPSALSVPPSEGQSKVPSESGPQLTIQWHNETALTDVLVNYPMSHPADCRVLFYSNGKKVMSPVNDSPSGSDKGQICSVIAKLIFTNHPKYGHAYHDNQKKFRDATNNHINKTKYKKMKARFSDTVLA</sequence>
<gene>
    <name evidence="2" type="ORF">F5891DRAFT_1193629</name>
</gene>
<dbReference type="AlphaFoldDB" id="A0AAD4HGS3"/>
<evidence type="ECO:0000256" key="1">
    <source>
        <dbReference type="SAM" id="MobiDB-lite"/>
    </source>
</evidence>
<evidence type="ECO:0000313" key="2">
    <source>
        <dbReference type="EMBL" id="KAG1895993.1"/>
    </source>
</evidence>
<feature type="compositionally biased region" description="Polar residues" evidence="1">
    <location>
        <begin position="12"/>
        <end position="24"/>
    </location>
</feature>
<name>A0AAD4HGS3_9AGAM</name>
<feature type="region of interest" description="Disordered" evidence="1">
    <location>
        <begin position="1"/>
        <end position="24"/>
    </location>
</feature>
<organism evidence="2 3">
    <name type="scientific">Suillus fuscotomentosus</name>
    <dbReference type="NCBI Taxonomy" id="1912939"/>
    <lineage>
        <taxon>Eukaryota</taxon>
        <taxon>Fungi</taxon>
        <taxon>Dikarya</taxon>
        <taxon>Basidiomycota</taxon>
        <taxon>Agaricomycotina</taxon>
        <taxon>Agaricomycetes</taxon>
        <taxon>Agaricomycetidae</taxon>
        <taxon>Boletales</taxon>
        <taxon>Suillineae</taxon>
        <taxon>Suillaceae</taxon>
        <taxon>Suillus</taxon>
    </lineage>
</organism>
<evidence type="ECO:0000313" key="3">
    <source>
        <dbReference type="Proteomes" id="UP001195769"/>
    </source>
</evidence>
<reference evidence="2" key="1">
    <citation type="journal article" date="2020" name="New Phytol.">
        <title>Comparative genomics reveals dynamic genome evolution in host specialist ectomycorrhizal fungi.</title>
        <authorList>
            <person name="Lofgren L.A."/>
            <person name="Nguyen N.H."/>
            <person name="Vilgalys R."/>
            <person name="Ruytinx J."/>
            <person name="Liao H.L."/>
            <person name="Branco S."/>
            <person name="Kuo A."/>
            <person name="LaButti K."/>
            <person name="Lipzen A."/>
            <person name="Andreopoulos W."/>
            <person name="Pangilinan J."/>
            <person name="Riley R."/>
            <person name="Hundley H."/>
            <person name="Na H."/>
            <person name="Barry K."/>
            <person name="Grigoriev I.V."/>
            <person name="Stajich J.E."/>
            <person name="Kennedy P.G."/>
        </authorList>
    </citation>
    <scope>NUCLEOTIDE SEQUENCE</scope>
    <source>
        <strain evidence="2">FC203</strain>
    </source>
</reference>
<protein>
    <submittedName>
        <fullName evidence="2">Uncharacterized protein</fullName>
    </submittedName>
</protein>
<keyword evidence="3" id="KW-1185">Reference proteome</keyword>
<proteinExistence type="predicted"/>
<dbReference type="EMBL" id="JABBWK010000060">
    <property type="protein sequence ID" value="KAG1895993.1"/>
    <property type="molecule type" value="Genomic_DNA"/>
</dbReference>
<comment type="caution">
    <text evidence="2">The sequence shown here is derived from an EMBL/GenBank/DDBJ whole genome shotgun (WGS) entry which is preliminary data.</text>
</comment>
<dbReference type="GeneID" id="64662086"/>
<dbReference type="RefSeq" id="XP_041221569.1">
    <property type="nucleotide sequence ID" value="XM_041367788.1"/>
</dbReference>
<accession>A0AAD4HGS3</accession>
<dbReference type="Proteomes" id="UP001195769">
    <property type="component" value="Unassembled WGS sequence"/>
</dbReference>